<gene>
    <name evidence="8" type="ORF">WOA13_08320</name>
</gene>
<dbReference type="PRINTS" id="PR00175">
    <property type="entry name" value="NAALASMPORT"/>
</dbReference>
<dbReference type="Proteomes" id="UP001396646">
    <property type="component" value="Unassembled WGS sequence"/>
</dbReference>
<dbReference type="NCBIfam" id="TIGR00835">
    <property type="entry name" value="agcS"/>
    <property type="match status" value="1"/>
</dbReference>
<keyword evidence="7" id="KW-0769">Symport</keyword>
<evidence type="ECO:0000256" key="6">
    <source>
        <dbReference type="ARBA" id="ARBA00023136"/>
    </source>
</evidence>
<keyword evidence="3 7" id="KW-1003">Cell membrane</keyword>
<feature type="transmembrane region" description="Helical" evidence="7">
    <location>
        <begin position="199"/>
        <end position="217"/>
    </location>
</feature>
<dbReference type="Gene3D" id="1.20.1740.10">
    <property type="entry name" value="Amino acid/polyamine transporter I"/>
    <property type="match status" value="1"/>
</dbReference>
<feature type="transmembrane region" description="Helical" evidence="7">
    <location>
        <begin position="422"/>
        <end position="444"/>
    </location>
</feature>
<dbReference type="Pfam" id="PF01235">
    <property type="entry name" value="Na_Ala_symp"/>
    <property type="match status" value="1"/>
</dbReference>
<feature type="transmembrane region" description="Helical" evidence="7">
    <location>
        <begin position="29"/>
        <end position="52"/>
    </location>
</feature>
<dbReference type="RefSeq" id="WP_342127448.1">
    <property type="nucleotide sequence ID" value="NZ_JBCAUS010000006.1"/>
</dbReference>
<organism evidence="8 9">
    <name type="scientific">Methanococcoides cohabitans</name>
    <dbReference type="NCBI Taxonomy" id="3136559"/>
    <lineage>
        <taxon>Archaea</taxon>
        <taxon>Methanobacteriati</taxon>
        <taxon>Methanobacteriota</taxon>
        <taxon>Stenosarchaea group</taxon>
        <taxon>Methanomicrobia</taxon>
        <taxon>Methanosarcinales</taxon>
        <taxon>Methanosarcinaceae</taxon>
        <taxon>Methanococcoides</taxon>
    </lineage>
</organism>
<keyword evidence="6 7" id="KW-0472">Membrane</keyword>
<evidence type="ECO:0000313" key="9">
    <source>
        <dbReference type="Proteomes" id="UP001396646"/>
    </source>
</evidence>
<feature type="transmembrane region" description="Helical" evidence="7">
    <location>
        <begin position="393"/>
        <end position="416"/>
    </location>
</feature>
<feature type="transmembrane region" description="Helical" evidence="7">
    <location>
        <begin position="73"/>
        <end position="99"/>
    </location>
</feature>
<keyword evidence="5 7" id="KW-1133">Transmembrane helix</keyword>
<evidence type="ECO:0000256" key="2">
    <source>
        <dbReference type="ARBA" id="ARBA00022448"/>
    </source>
</evidence>
<sequence>MAFTELFTTGPDILSILKTIDSLVWGPPLLLFLVGTGVYLTLSLGLIQVFRLPLALRYVIRPDSSDNDHEGDISSFAALTTALAATIGTGNIVGVATAIKAGGPGALFWMGLAAFFGMATKYAECMLAVKYRTVDENGQMAGGPMHYITRGLADKSYSRPLAVFFAFSGVCVAFFGIGIFPQVNAIADSAAITLNVPPFYTAIVITILVAMVTIGGIKSIAKVAQVLVPFMAVAYVLGCLIIIFSNLELLPSTVSLIIRSAFTPTAAAGGFLGSTMILAVQMGIARGVFSNESGLGSAPIAAAAARIREPAKQGLISMTGTFFDTIIVCTMTGIVLVMTGAWTSDFEGAYMTSYAFSTGLESFGSLIVGTGLMFFAFTTILGWNYYGERCVQFLVGVRGIMPYRIIYIALVGGGVYLTLDTIWILADIVNGLMVIPNLIAILALRRIIVQETRKYFDGLEEESDSY</sequence>
<evidence type="ECO:0000256" key="5">
    <source>
        <dbReference type="ARBA" id="ARBA00022989"/>
    </source>
</evidence>
<accession>A0ABU9KTU6</accession>
<dbReference type="InterPro" id="IPR001463">
    <property type="entry name" value="Na/Ala_symport"/>
</dbReference>
<feature type="transmembrane region" description="Helical" evidence="7">
    <location>
        <begin position="256"/>
        <end position="280"/>
    </location>
</feature>
<reference evidence="8 9" key="1">
    <citation type="submission" date="2024-04" db="EMBL/GenBank/DDBJ databases">
        <title>Methanococcoides sp. LMO-2.</title>
        <authorList>
            <person name="Liang L."/>
        </authorList>
    </citation>
    <scope>NUCLEOTIDE SEQUENCE [LARGE SCALE GENOMIC DNA]</scope>
    <source>
        <strain evidence="8 9">LMO-2</strain>
    </source>
</reference>
<evidence type="ECO:0000256" key="3">
    <source>
        <dbReference type="ARBA" id="ARBA00022475"/>
    </source>
</evidence>
<evidence type="ECO:0000256" key="7">
    <source>
        <dbReference type="RuleBase" id="RU363064"/>
    </source>
</evidence>
<feature type="transmembrane region" description="Helical" evidence="7">
    <location>
        <begin position="363"/>
        <end position="386"/>
    </location>
</feature>
<feature type="transmembrane region" description="Helical" evidence="7">
    <location>
        <begin position="224"/>
        <end position="244"/>
    </location>
</feature>
<evidence type="ECO:0000313" key="8">
    <source>
        <dbReference type="EMBL" id="MEL4305822.1"/>
    </source>
</evidence>
<comment type="caution">
    <text evidence="8">The sequence shown here is derived from an EMBL/GenBank/DDBJ whole genome shotgun (WGS) entry which is preliminary data.</text>
</comment>
<dbReference type="EMBL" id="JBCAUS010000006">
    <property type="protein sequence ID" value="MEL4305822.1"/>
    <property type="molecule type" value="Genomic_DNA"/>
</dbReference>
<dbReference type="PANTHER" id="PTHR30330:SF3">
    <property type="entry name" value="TRANSCRIPTIONAL REGULATOR, LRP FAMILY"/>
    <property type="match status" value="1"/>
</dbReference>
<comment type="subcellular location">
    <subcellularLocation>
        <location evidence="1 7">Cell membrane</location>
        <topology evidence="1 7">Multi-pass membrane protein</topology>
    </subcellularLocation>
</comment>
<protein>
    <submittedName>
        <fullName evidence="8">Sodium:alanine symporter family protein</fullName>
    </submittedName>
</protein>
<comment type="similarity">
    <text evidence="7">Belongs to the alanine or glycine:cation symporter (AGCS) (TC 2.A.25) family.</text>
</comment>
<keyword evidence="9" id="KW-1185">Reference proteome</keyword>
<proteinExistence type="inferred from homology"/>
<feature type="transmembrane region" description="Helical" evidence="7">
    <location>
        <begin position="105"/>
        <end position="123"/>
    </location>
</feature>
<dbReference type="PANTHER" id="PTHR30330">
    <property type="entry name" value="AGSS FAMILY TRANSPORTER, SODIUM-ALANINE"/>
    <property type="match status" value="1"/>
</dbReference>
<feature type="transmembrane region" description="Helical" evidence="7">
    <location>
        <begin position="322"/>
        <end position="343"/>
    </location>
</feature>
<keyword evidence="2 7" id="KW-0813">Transport</keyword>
<name>A0ABU9KTU6_9EURY</name>
<evidence type="ECO:0000256" key="1">
    <source>
        <dbReference type="ARBA" id="ARBA00004651"/>
    </source>
</evidence>
<feature type="transmembrane region" description="Helical" evidence="7">
    <location>
        <begin position="160"/>
        <end position="179"/>
    </location>
</feature>
<keyword evidence="4 7" id="KW-0812">Transmembrane</keyword>
<evidence type="ECO:0000256" key="4">
    <source>
        <dbReference type="ARBA" id="ARBA00022692"/>
    </source>
</evidence>